<dbReference type="Gene3D" id="2.30.30.40">
    <property type="entry name" value="SH3 Domains"/>
    <property type="match status" value="1"/>
</dbReference>
<dbReference type="RefSeq" id="WP_048531107.1">
    <property type="nucleotide sequence ID" value="NZ_CATLQZ010000001.1"/>
</dbReference>
<dbReference type="Proteomes" id="UP000182932">
    <property type="component" value="Unassembled WGS sequence"/>
</dbReference>
<accession>A0A975ZLZ1</accession>
<reference evidence="2 3" key="1">
    <citation type="submission" date="2016-10" db="EMBL/GenBank/DDBJ databases">
        <authorList>
            <person name="Varghese N."/>
            <person name="Submissions S."/>
        </authorList>
    </citation>
    <scope>NUCLEOTIDE SEQUENCE [LARGE SCALE GENOMIC DNA]</scope>
    <source>
        <strain evidence="2 3">FF3</strain>
    </source>
</reference>
<comment type="caution">
    <text evidence="2">The sequence shown here is derived from an EMBL/GenBank/DDBJ whole genome shotgun (WGS) entry which is preliminary data.</text>
</comment>
<feature type="chain" id="PRO_5037793212" description="SH3b domain-containing protein" evidence="1">
    <location>
        <begin position="18"/>
        <end position="206"/>
    </location>
</feature>
<evidence type="ECO:0000256" key="1">
    <source>
        <dbReference type="SAM" id="SignalP"/>
    </source>
</evidence>
<keyword evidence="1" id="KW-0732">Signal</keyword>
<name>A0A975ZLZ1_9RHOB</name>
<evidence type="ECO:0000313" key="2">
    <source>
        <dbReference type="EMBL" id="SEI82565.1"/>
    </source>
</evidence>
<proteinExistence type="predicted"/>
<dbReference type="GeneID" id="80817005"/>
<sequence length="206" mass="22269">MLRLALFASLLAGTALAEPGYFRVTDVASDDTLNVRALPDAHSEDIGDLAHDQTAVEVIDTDESGDWGRIVWEESHGWVAMRFLEPDDIAMIGQSRLPQGLLCSGTEPFWSIRYTGDTALYSDFNNNSATLPLTDLLTAAGRTGFPALLRHGTGDATSTAVIRAQLCSDGMSDRDYPYAVSLMIEAGKDRILFDGCCQLPLEAGSH</sequence>
<dbReference type="AlphaFoldDB" id="A0A975ZLZ1"/>
<evidence type="ECO:0000313" key="3">
    <source>
        <dbReference type="Proteomes" id="UP000182932"/>
    </source>
</evidence>
<dbReference type="EMBL" id="FNYY01000002">
    <property type="protein sequence ID" value="SEI82565.1"/>
    <property type="molecule type" value="Genomic_DNA"/>
</dbReference>
<feature type="signal peptide" evidence="1">
    <location>
        <begin position="1"/>
        <end position="17"/>
    </location>
</feature>
<keyword evidence="3" id="KW-1185">Reference proteome</keyword>
<organism evidence="2 3">
    <name type="scientific">Marinovum algicola</name>
    <dbReference type="NCBI Taxonomy" id="42444"/>
    <lineage>
        <taxon>Bacteria</taxon>
        <taxon>Pseudomonadati</taxon>
        <taxon>Pseudomonadota</taxon>
        <taxon>Alphaproteobacteria</taxon>
        <taxon>Rhodobacterales</taxon>
        <taxon>Roseobacteraceae</taxon>
        <taxon>Marinovum</taxon>
    </lineage>
</organism>
<gene>
    <name evidence="2" type="ORF">SAMN04487940_102134</name>
</gene>
<evidence type="ECO:0008006" key="4">
    <source>
        <dbReference type="Google" id="ProtNLM"/>
    </source>
</evidence>
<protein>
    <recommendedName>
        <fullName evidence="4">SH3b domain-containing protein</fullName>
    </recommendedName>
</protein>